<dbReference type="AlphaFoldDB" id="A0A026VY09"/>
<gene>
    <name evidence="2" type="ORF">X777_13876</name>
</gene>
<feature type="region of interest" description="Disordered" evidence="1">
    <location>
        <begin position="98"/>
        <end position="238"/>
    </location>
</feature>
<feature type="compositionally biased region" description="Basic and acidic residues" evidence="1">
    <location>
        <begin position="157"/>
        <end position="166"/>
    </location>
</feature>
<proteinExistence type="predicted"/>
<protein>
    <submittedName>
        <fullName evidence="2">Uncharacterized protein</fullName>
    </submittedName>
</protein>
<feature type="compositionally biased region" description="Acidic residues" evidence="1">
    <location>
        <begin position="198"/>
        <end position="215"/>
    </location>
</feature>
<evidence type="ECO:0000313" key="2">
    <source>
        <dbReference type="EMBL" id="EZA48361.1"/>
    </source>
</evidence>
<reference evidence="2 3" key="1">
    <citation type="journal article" date="2014" name="Curr. Biol.">
        <title>The genome of the clonal raider ant Cerapachys biroi.</title>
        <authorList>
            <person name="Oxley P.R."/>
            <person name="Ji L."/>
            <person name="Fetter-Pruneda I."/>
            <person name="McKenzie S.K."/>
            <person name="Li C."/>
            <person name="Hu H."/>
            <person name="Zhang G."/>
            <person name="Kronauer D.J."/>
        </authorList>
    </citation>
    <scope>NUCLEOTIDE SEQUENCE [LARGE SCALE GENOMIC DNA]</scope>
</reference>
<dbReference type="Proteomes" id="UP000053097">
    <property type="component" value="Unassembled WGS sequence"/>
</dbReference>
<sequence length="238" mass="26832">MNSKSHAGLITKKTTIASIRNQNEQLHENRMSKDIRPPPGWWRTAAGKERNNESPCQESALFIDNKASERATRRCDKGKYSASISVRGCLSILDEYKVPRFRPPPSPSRRNKFALARVKRGESTRGVQAGGRTGAGEGRSERVRRRSRRAGGKAGGKKKEKEEHERKWKRRTGRGPPPPLLPPPSPLPSPPPSPSRSEEEEATEMEVELEEEELEPMYPRMQSVCSEAGHILTDTYRR</sequence>
<feature type="compositionally biased region" description="Basic residues" evidence="1">
    <location>
        <begin position="142"/>
        <end position="156"/>
    </location>
</feature>
<feature type="compositionally biased region" description="Pro residues" evidence="1">
    <location>
        <begin position="175"/>
        <end position="194"/>
    </location>
</feature>
<name>A0A026VY09_OOCBI</name>
<keyword evidence="3" id="KW-1185">Reference proteome</keyword>
<organism evidence="2 3">
    <name type="scientific">Ooceraea biroi</name>
    <name type="common">Clonal raider ant</name>
    <name type="synonym">Cerapachys biroi</name>
    <dbReference type="NCBI Taxonomy" id="2015173"/>
    <lineage>
        <taxon>Eukaryota</taxon>
        <taxon>Metazoa</taxon>
        <taxon>Ecdysozoa</taxon>
        <taxon>Arthropoda</taxon>
        <taxon>Hexapoda</taxon>
        <taxon>Insecta</taxon>
        <taxon>Pterygota</taxon>
        <taxon>Neoptera</taxon>
        <taxon>Endopterygota</taxon>
        <taxon>Hymenoptera</taxon>
        <taxon>Apocrita</taxon>
        <taxon>Aculeata</taxon>
        <taxon>Formicoidea</taxon>
        <taxon>Formicidae</taxon>
        <taxon>Dorylinae</taxon>
        <taxon>Ooceraea</taxon>
    </lineage>
</organism>
<dbReference type="EMBL" id="KK107648">
    <property type="protein sequence ID" value="EZA48361.1"/>
    <property type="molecule type" value="Genomic_DNA"/>
</dbReference>
<accession>A0A026VY09</accession>
<evidence type="ECO:0000313" key="3">
    <source>
        <dbReference type="Proteomes" id="UP000053097"/>
    </source>
</evidence>
<feature type="compositionally biased region" description="Gly residues" evidence="1">
    <location>
        <begin position="128"/>
        <end position="137"/>
    </location>
</feature>
<evidence type="ECO:0000256" key="1">
    <source>
        <dbReference type="SAM" id="MobiDB-lite"/>
    </source>
</evidence>